<dbReference type="GO" id="GO:0070006">
    <property type="term" value="F:metalloaminopeptidase activity"/>
    <property type="evidence" value="ECO:0007669"/>
    <property type="project" value="UniProtKB-UniRule"/>
</dbReference>
<keyword evidence="3 6" id="KW-0645">Protease</keyword>
<dbReference type="GO" id="GO:0006508">
    <property type="term" value="P:proteolysis"/>
    <property type="evidence" value="ECO:0007669"/>
    <property type="project" value="UniProtKB-KW"/>
</dbReference>
<dbReference type="GO" id="GO:0005829">
    <property type="term" value="C:cytosol"/>
    <property type="evidence" value="ECO:0007669"/>
    <property type="project" value="TreeGrafter"/>
</dbReference>
<evidence type="ECO:0000313" key="10">
    <source>
        <dbReference type="Proteomes" id="UP000199387"/>
    </source>
</evidence>
<dbReference type="InterPro" id="IPR036005">
    <property type="entry name" value="Creatinase/aminopeptidase-like"/>
</dbReference>
<dbReference type="PROSITE" id="PS00680">
    <property type="entry name" value="MAP_1"/>
    <property type="match status" value="1"/>
</dbReference>
<dbReference type="NCBIfam" id="TIGR00500">
    <property type="entry name" value="met_pdase_I"/>
    <property type="match status" value="1"/>
</dbReference>
<comment type="similarity">
    <text evidence="6">Belongs to the peptidase M24A family. Methionine aminopeptidase type 1 subfamily.</text>
</comment>
<accession>A0A1G6PEV0</accession>
<evidence type="ECO:0000256" key="1">
    <source>
        <dbReference type="ARBA" id="ARBA00002521"/>
    </source>
</evidence>
<keyword evidence="10" id="KW-1185">Reference proteome</keyword>
<dbReference type="InterPro" id="IPR000994">
    <property type="entry name" value="Pept_M24"/>
</dbReference>
<feature type="binding site" evidence="6">
    <location>
        <position position="105"/>
    </location>
    <ligand>
        <name>a divalent metal cation</name>
        <dbReference type="ChEBI" id="CHEBI:60240"/>
        <label>2</label>
        <note>catalytic</note>
    </ligand>
</feature>
<keyword evidence="2 6" id="KW-0031">Aminopeptidase</keyword>
<dbReference type="HAMAP" id="MF_01974">
    <property type="entry name" value="MetAP_1"/>
    <property type="match status" value="1"/>
</dbReference>
<feature type="binding site" evidence="6">
    <location>
        <position position="94"/>
    </location>
    <ligand>
        <name>a divalent metal cation</name>
        <dbReference type="ChEBI" id="CHEBI:60240"/>
        <label>1</label>
    </ligand>
</feature>
<dbReference type="Gene3D" id="3.90.230.10">
    <property type="entry name" value="Creatinase/methionine aminopeptidase superfamily"/>
    <property type="match status" value="1"/>
</dbReference>
<dbReference type="CDD" id="cd01086">
    <property type="entry name" value="MetAP1"/>
    <property type="match status" value="1"/>
</dbReference>
<feature type="binding site" evidence="6">
    <location>
        <position position="232"/>
    </location>
    <ligand>
        <name>a divalent metal cation</name>
        <dbReference type="ChEBI" id="CHEBI:60240"/>
        <label>1</label>
    </ligand>
</feature>
<protein>
    <recommendedName>
        <fullName evidence="6 7">Methionine aminopeptidase</fullName>
        <shortName evidence="6">MAP</shortName>
        <shortName evidence="6">MetAP</shortName>
        <ecNumber evidence="6 7">3.4.11.18</ecNumber>
    </recommendedName>
    <alternativeName>
        <fullName evidence="6">Peptidase M</fullName>
    </alternativeName>
</protein>
<feature type="binding site" evidence="6">
    <location>
        <position position="105"/>
    </location>
    <ligand>
        <name>a divalent metal cation</name>
        <dbReference type="ChEBI" id="CHEBI:60240"/>
        <label>1</label>
    </ligand>
</feature>
<dbReference type="RefSeq" id="WP_091571506.1">
    <property type="nucleotide sequence ID" value="NZ_FMZA01000016.1"/>
</dbReference>
<feature type="binding site" evidence="6">
    <location>
        <position position="77"/>
    </location>
    <ligand>
        <name>substrate</name>
    </ligand>
</feature>
<keyword evidence="5 6" id="KW-0378">Hydrolase</keyword>
<dbReference type="OrthoDB" id="9802055at2"/>
<evidence type="ECO:0000256" key="2">
    <source>
        <dbReference type="ARBA" id="ARBA00022438"/>
    </source>
</evidence>
<reference evidence="9 10" key="1">
    <citation type="submission" date="2016-10" db="EMBL/GenBank/DDBJ databases">
        <authorList>
            <person name="de Groot N.N."/>
        </authorList>
    </citation>
    <scope>NUCLEOTIDE SEQUENCE [LARGE SCALE GENOMIC DNA]</scope>
    <source>
        <strain evidence="9 10">DSM 45514</strain>
    </source>
</reference>
<dbReference type="AlphaFoldDB" id="A0A1G6PEV0"/>
<feature type="binding site" evidence="6">
    <location>
        <position position="232"/>
    </location>
    <ligand>
        <name>a divalent metal cation</name>
        <dbReference type="ChEBI" id="CHEBI:60240"/>
        <label>2</label>
        <note>catalytic</note>
    </ligand>
</feature>
<feature type="binding site" evidence="6">
    <location>
        <position position="201"/>
    </location>
    <ligand>
        <name>a divalent metal cation</name>
        <dbReference type="ChEBI" id="CHEBI:60240"/>
        <label>2</label>
        <note>catalytic</note>
    </ligand>
</feature>
<dbReference type="EC" id="3.4.11.18" evidence="6 7"/>
<dbReference type="InterPro" id="IPR001714">
    <property type="entry name" value="Pept_M24_MAP"/>
</dbReference>
<feature type="binding site" evidence="6">
    <location>
        <position position="175"/>
    </location>
    <ligand>
        <name>substrate</name>
    </ligand>
</feature>
<dbReference type="Pfam" id="PF00557">
    <property type="entry name" value="Peptidase_M24"/>
    <property type="match status" value="1"/>
</dbReference>
<gene>
    <name evidence="6" type="primary">map</name>
    <name evidence="9" type="ORF">SAMN04488112_11679</name>
</gene>
<evidence type="ECO:0000256" key="7">
    <source>
        <dbReference type="RuleBase" id="RU003653"/>
    </source>
</evidence>
<dbReference type="PRINTS" id="PR00599">
    <property type="entry name" value="MAPEPTIDASE"/>
</dbReference>
<organism evidence="9 10">
    <name type="scientific">Melghirimyces thermohalophilus</name>
    <dbReference type="NCBI Taxonomy" id="1236220"/>
    <lineage>
        <taxon>Bacteria</taxon>
        <taxon>Bacillati</taxon>
        <taxon>Bacillota</taxon>
        <taxon>Bacilli</taxon>
        <taxon>Bacillales</taxon>
        <taxon>Thermoactinomycetaceae</taxon>
        <taxon>Melghirimyces</taxon>
    </lineage>
</organism>
<dbReference type="STRING" id="1236220.SAMN04488112_11679"/>
<name>A0A1G6PEV0_9BACL</name>
<proteinExistence type="inferred from homology"/>
<evidence type="ECO:0000256" key="4">
    <source>
        <dbReference type="ARBA" id="ARBA00022723"/>
    </source>
</evidence>
<evidence type="ECO:0000256" key="3">
    <source>
        <dbReference type="ARBA" id="ARBA00022670"/>
    </source>
</evidence>
<dbReference type="GO" id="GO:0004239">
    <property type="term" value="F:initiator methionyl aminopeptidase activity"/>
    <property type="evidence" value="ECO:0007669"/>
    <property type="project" value="UniProtKB-UniRule"/>
</dbReference>
<comment type="function">
    <text evidence="1 6">Removes the N-terminal methionine from nascent proteins. The N-terminal methionine is often cleaved when the second residue in the primary sequence is small and uncharged (Met-Ala-, Cys, Gly, Pro, Ser, Thr, or Val). Requires deformylation of the N(alpha)-formylated initiator methionine before it can be hydrolyzed.</text>
</comment>
<evidence type="ECO:0000256" key="5">
    <source>
        <dbReference type="ARBA" id="ARBA00022801"/>
    </source>
</evidence>
<evidence type="ECO:0000313" key="9">
    <source>
        <dbReference type="EMBL" id="SDC78673.1"/>
    </source>
</evidence>
<comment type="subunit">
    <text evidence="6">Monomer.</text>
</comment>
<dbReference type="EMBL" id="FMZA01000016">
    <property type="protein sequence ID" value="SDC78673.1"/>
    <property type="molecule type" value="Genomic_DNA"/>
</dbReference>
<dbReference type="PANTHER" id="PTHR43330">
    <property type="entry name" value="METHIONINE AMINOPEPTIDASE"/>
    <property type="match status" value="1"/>
</dbReference>
<dbReference type="SUPFAM" id="SSF55920">
    <property type="entry name" value="Creatinase/aminopeptidase"/>
    <property type="match status" value="1"/>
</dbReference>
<dbReference type="GO" id="GO:0046872">
    <property type="term" value="F:metal ion binding"/>
    <property type="evidence" value="ECO:0007669"/>
    <property type="project" value="UniProtKB-UniRule"/>
</dbReference>
<keyword evidence="4 6" id="KW-0479">Metal-binding</keyword>
<dbReference type="InterPro" id="IPR002467">
    <property type="entry name" value="Pept_M24A_MAP1"/>
</dbReference>
<evidence type="ECO:0000256" key="6">
    <source>
        <dbReference type="HAMAP-Rule" id="MF_01974"/>
    </source>
</evidence>
<dbReference type="PANTHER" id="PTHR43330:SF27">
    <property type="entry name" value="METHIONINE AMINOPEPTIDASE"/>
    <property type="match status" value="1"/>
</dbReference>
<sequence length="248" mass="27103">MIILKSKKEIETMREAGRIVYETRRMIEDAIRPGITTAKLDRLADDFIRSQGATPSFKGYNGFKGSVCISVNEELVHGIPGERVLHDGDIVTVDIGACVDGYHGDSAWTFPVGEVTEETRRLLQVTEESLYKGLAQAKPGNRIGDIAHAVQVHAEDAGYSIVREYVGHGVGRELHEEPSVPNFGLPGKGPRLKPGMTLAVEPMVNAGKRYVRTLADNWTVVTQDGSLCAHFEHTVAITEDGHEILTTA</sequence>
<feature type="domain" description="Peptidase M24" evidence="8">
    <location>
        <begin position="11"/>
        <end position="239"/>
    </location>
</feature>
<comment type="cofactor">
    <cofactor evidence="6">
        <name>Co(2+)</name>
        <dbReference type="ChEBI" id="CHEBI:48828"/>
    </cofactor>
    <cofactor evidence="6">
        <name>Zn(2+)</name>
        <dbReference type="ChEBI" id="CHEBI:29105"/>
    </cofactor>
    <cofactor evidence="6">
        <name>Mn(2+)</name>
        <dbReference type="ChEBI" id="CHEBI:29035"/>
    </cofactor>
    <cofactor evidence="6">
        <name>Fe(2+)</name>
        <dbReference type="ChEBI" id="CHEBI:29033"/>
    </cofactor>
    <text evidence="6">Binds 2 divalent metal cations per subunit. Has a high-affinity and a low affinity metal-binding site. The true nature of the physiological cofactor is under debate. The enzyme is active with cobalt, zinc, manganese or divalent iron ions. Most likely, methionine aminopeptidases function as mononuclear Fe(2+)-metalloproteases under physiological conditions, and the catalytically relevant metal-binding site has been assigned to the histidine-containing high-affinity site.</text>
</comment>
<comment type="catalytic activity">
    <reaction evidence="6 7">
        <text>Release of N-terminal amino acids, preferentially methionine, from peptides and arylamides.</text>
        <dbReference type="EC" id="3.4.11.18"/>
    </reaction>
</comment>
<evidence type="ECO:0000259" key="8">
    <source>
        <dbReference type="Pfam" id="PF00557"/>
    </source>
</evidence>
<feature type="binding site" evidence="6">
    <location>
        <position position="168"/>
    </location>
    <ligand>
        <name>a divalent metal cation</name>
        <dbReference type="ChEBI" id="CHEBI:60240"/>
        <label>2</label>
        <note>catalytic</note>
    </ligand>
</feature>
<dbReference type="Proteomes" id="UP000199387">
    <property type="component" value="Unassembled WGS sequence"/>
</dbReference>